<reference evidence="5" key="1">
    <citation type="submission" date="2010-07" db="EMBL/GenBank/DDBJ databases">
        <title>The genome sequence of Gaeumannomyces graminis var. tritici strain R3-111a-1.</title>
        <authorList>
            <consortium name="The Broad Institute Genome Sequencing Platform"/>
            <person name="Ma L.-J."/>
            <person name="Dead R."/>
            <person name="Young S."/>
            <person name="Zeng Q."/>
            <person name="Koehrsen M."/>
            <person name="Alvarado L."/>
            <person name="Berlin A."/>
            <person name="Chapman S.B."/>
            <person name="Chen Z."/>
            <person name="Freedman E."/>
            <person name="Gellesch M."/>
            <person name="Goldberg J."/>
            <person name="Griggs A."/>
            <person name="Gujja S."/>
            <person name="Heilman E.R."/>
            <person name="Heiman D."/>
            <person name="Hepburn T."/>
            <person name="Howarth C."/>
            <person name="Jen D."/>
            <person name="Larson L."/>
            <person name="Mehta T."/>
            <person name="Neiman D."/>
            <person name="Pearson M."/>
            <person name="Roberts A."/>
            <person name="Saif S."/>
            <person name="Shea T."/>
            <person name="Shenoy N."/>
            <person name="Sisk P."/>
            <person name="Stolte C."/>
            <person name="Sykes S."/>
            <person name="Walk T."/>
            <person name="White J."/>
            <person name="Yandava C."/>
            <person name="Haas B."/>
            <person name="Nusbaum C."/>
            <person name="Birren B."/>
        </authorList>
    </citation>
    <scope>NUCLEOTIDE SEQUENCE [LARGE SCALE GENOMIC DNA]</scope>
    <source>
        <strain evidence="5">R3-111a-1</strain>
    </source>
</reference>
<dbReference type="Proteomes" id="UP000006039">
    <property type="component" value="Unassembled WGS sequence"/>
</dbReference>
<dbReference type="VEuPathDB" id="FungiDB:GGTG_09037"/>
<reference evidence="3" key="3">
    <citation type="submission" date="2010-09" db="EMBL/GenBank/DDBJ databases">
        <title>Annotation of Gaeumannomyces graminis var. tritici R3-111a-1.</title>
        <authorList>
            <consortium name="The Broad Institute Genome Sequencing Platform"/>
            <person name="Ma L.-J."/>
            <person name="Dead R."/>
            <person name="Young S.K."/>
            <person name="Zeng Q."/>
            <person name="Gargeya S."/>
            <person name="Fitzgerald M."/>
            <person name="Haas B."/>
            <person name="Abouelleil A."/>
            <person name="Alvarado L."/>
            <person name="Arachchi H.M."/>
            <person name="Berlin A."/>
            <person name="Brown A."/>
            <person name="Chapman S.B."/>
            <person name="Chen Z."/>
            <person name="Dunbar C."/>
            <person name="Freedman E."/>
            <person name="Gearin G."/>
            <person name="Gellesch M."/>
            <person name="Goldberg J."/>
            <person name="Griggs A."/>
            <person name="Gujja S."/>
            <person name="Heiman D."/>
            <person name="Howarth C."/>
            <person name="Larson L."/>
            <person name="Lui A."/>
            <person name="MacDonald P.J.P."/>
            <person name="Mehta T."/>
            <person name="Montmayeur A."/>
            <person name="Murphy C."/>
            <person name="Neiman D."/>
            <person name="Pearson M."/>
            <person name="Priest M."/>
            <person name="Roberts A."/>
            <person name="Saif S."/>
            <person name="Shea T."/>
            <person name="Shenoy N."/>
            <person name="Sisk P."/>
            <person name="Stolte C."/>
            <person name="Sykes S."/>
            <person name="Yandava C."/>
            <person name="Wortman J."/>
            <person name="Nusbaum C."/>
            <person name="Birren B."/>
        </authorList>
    </citation>
    <scope>NUCLEOTIDE SEQUENCE</scope>
    <source>
        <strain evidence="3">R3-111a-1</strain>
    </source>
</reference>
<feature type="chain" id="PRO_5015094988" evidence="2">
    <location>
        <begin position="21"/>
        <end position="367"/>
    </location>
</feature>
<feature type="compositionally biased region" description="Low complexity" evidence="1">
    <location>
        <begin position="100"/>
        <end position="112"/>
    </location>
</feature>
<accession>J3P696</accession>
<evidence type="ECO:0000313" key="4">
    <source>
        <dbReference type="EnsemblFungi" id="EJT72170"/>
    </source>
</evidence>
<dbReference type="eggNOG" id="ENOG502SY4G">
    <property type="taxonomic scope" value="Eukaryota"/>
</dbReference>
<sequence>MLTVLNLMALYGAFITTVRMAPVEIGDYLGNLRQQMCGERWALRQQGKELRVKLAAARLYHSHHLHHLHHHRTQAHHDVDAKTAEDRVYRRRSHRRSRRASSSMGSDGSTWRGCGASDNTNSTEAELLRLSMSEHTLALHQQAMRHGDVWTEKDLAGADARAADMEAYGDTGSFASWTAAYRRDFGHRFLWWRTKDDVRKVADKVSRLMMQRTEREVSHVRIMVKGIVEQGYSVGFGGGQRQGGRGGPEIRADEAPVLHHPTDDGMPSVRSHNGGGSSSSSDGEETQETSSTTMAAVNAGCSEVQRESSIVSEWRDRNSQARQATAPRSPPRVVQIRSSRDGRRTEYTVRSRGGGGPGGAVRVKEDE</sequence>
<dbReference type="RefSeq" id="XP_009225144.1">
    <property type="nucleotide sequence ID" value="XM_009226880.1"/>
</dbReference>
<keyword evidence="2" id="KW-0732">Signal</keyword>
<feature type="region of interest" description="Disordered" evidence="1">
    <location>
        <begin position="66"/>
        <end position="119"/>
    </location>
</feature>
<dbReference type="GeneID" id="20349495"/>
<name>J3P696_GAET3</name>
<feature type="region of interest" description="Disordered" evidence="1">
    <location>
        <begin position="233"/>
        <end position="252"/>
    </location>
</feature>
<evidence type="ECO:0000313" key="5">
    <source>
        <dbReference type="Proteomes" id="UP000006039"/>
    </source>
</evidence>
<feature type="compositionally biased region" description="Basic and acidic residues" evidence="1">
    <location>
        <begin position="75"/>
        <end position="88"/>
    </location>
</feature>
<evidence type="ECO:0000256" key="1">
    <source>
        <dbReference type="SAM" id="MobiDB-lite"/>
    </source>
</evidence>
<protein>
    <submittedName>
        <fullName evidence="3 4">Uncharacterized protein</fullName>
    </submittedName>
</protein>
<reference evidence="4" key="4">
    <citation type="journal article" date="2015" name="G3 (Bethesda)">
        <title>Genome sequences of three phytopathogenic species of the Magnaporthaceae family of fungi.</title>
        <authorList>
            <person name="Okagaki L.H."/>
            <person name="Nunes C.C."/>
            <person name="Sailsbery J."/>
            <person name="Clay B."/>
            <person name="Brown D."/>
            <person name="John T."/>
            <person name="Oh Y."/>
            <person name="Young N."/>
            <person name="Fitzgerald M."/>
            <person name="Haas B.J."/>
            <person name="Zeng Q."/>
            <person name="Young S."/>
            <person name="Adiconis X."/>
            <person name="Fan L."/>
            <person name="Levin J.Z."/>
            <person name="Mitchell T.K."/>
            <person name="Okubara P.A."/>
            <person name="Farman M.L."/>
            <person name="Kohn L.M."/>
            <person name="Birren B."/>
            <person name="Ma L.-J."/>
            <person name="Dean R.A."/>
        </authorList>
    </citation>
    <scope>NUCLEOTIDE SEQUENCE</scope>
    <source>
        <strain evidence="4">R3-111a-1</strain>
    </source>
</reference>
<feature type="compositionally biased region" description="Basic residues" evidence="1">
    <location>
        <begin position="89"/>
        <end position="99"/>
    </location>
</feature>
<dbReference type="OrthoDB" id="4148767at2759"/>
<reference evidence="3" key="2">
    <citation type="submission" date="2010-07" db="EMBL/GenBank/DDBJ databases">
        <authorList>
            <consortium name="The Broad Institute Genome Sequencing Platform"/>
            <consortium name="Broad Institute Genome Sequencing Center for Infectious Disease"/>
            <person name="Ma L.-J."/>
            <person name="Dead R."/>
            <person name="Young S."/>
            <person name="Zeng Q."/>
            <person name="Koehrsen M."/>
            <person name="Alvarado L."/>
            <person name="Berlin A."/>
            <person name="Chapman S.B."/>
            <person name="Chen Z."/>
            <person name="Freedman E."/>
            <person name="Gellesch M."/>
            <person name="Goldberg J."/>
            <person name="Griggs A."/>
            <person name="Gujja S."/>
            <person name="Heilman E.R."/>
            <person name="Heiman D."/>
            <person name="Hepburn T."/>
            <person name="Howarth C."/>
            <person name="Jen D."/>
            <person name="Larson L."/>
            <person name="Mehta T."/>
            <person name="Neiman D."/>
            <person name="Pearson M."/>
            <person name="Roberts A."/>
            <person name="Saif S."/>
            <person name="Shea T."/>
            <person name="Shenoy N."/>
            <person name="Sisk P."/>
            <person name="Stolte C."/>
            <person name="Sykes S."/>
            <person name="Walk T."/>
            <person name="White J."/>
            <person name="Yandava C."/>
            <person name="Haas B."/>
            <person name="Nusbaum C."/>
            <person name="Birren B."/>
        </authorList>
    </citation>
    <scope>NUCLEOTIDE SEQUENCE</scope>
    <source>
        <strain evidence="3">R3-111a-1</strain>
    </source>
</reference>
<organism evidence="3">
    <name type="scientific">Gaeumannomyces tritici (strain R3-111a-1)</name>
    <name type="common">Wheat and barley take-all root rot fungus</name>
    <name type="synonym">Gaeumannomyces graminis var. tritici</name>
    <dbReference type="NCBI Taxonomy" id="644352"/>
    <lineage>
        <taxon>Eukaryota</taxon>
        <taxon>Fungi</taxon>
        <taxon>Dikarya</taxon>
        <taxon>Ascomycota</taxon>
        <taxon>Pezizomycotina</taxon>
        <taxon>Sordariomycetes</taxon>
        <taxon>Sordariomycetidae</taxon>
        <taxon>Magnaporthales</taxon>
        <taxon>Magnaporthaceae</taxon>
        <taxon>Gaeumannomyces</taxon>
    </lineage>
</organism>
<dbReference type="EMBL" id="GL385399">
    <property type="protein sequence ID" value="EJT72170.1"/>
    <property type="molecule type" value="Genomic_DNA"/>
</dbReference>
<feature type="region of interest" description="Disordered" evidence="1">
    <location>
        <begin position="257"/>
        <end position="367"/>
    </location>
</feature>
<dbReference type="EnsemblFungi" id="EJT72170">
    <property type="protein sequence ID" value="EJT72170"/>
    <property type="gene ID" value="GGTG_09037"/>
</dbReference>
<feature type="compositionally biased region" description="Basic and acidic residues" evidence="1">
    <location>
        <begin position="338"/>
        <end position="349"/>
    </location>
</feature>
<evidence type="ECO:0000256" key="2">
    <source>
        <dbReference type="SAM" id="SignalP"/>
    </source>
</evidence>
<evidence type="ECO:0000313" key="3">
    <source>
        <dbReference type="EMBL" id="EJT72170.1"/>
    </source>
</evidence>
<proteinExistence type="predicted"/>
<dbReference type="AlphaFoldDB" id="J3P696"/>
<gene>
    <name evidence="4" type="primary">20349495</name>
    <name evidence="3" type="ORF">GGTG_09037</name>
</gene>
<keyword evidence="5" id="KW-1185">Reference proteome</keyword>
<reference evidence="4" key="5">
    <citation type="submission" date="2018-04" db="UniProtKB">
        <authorList>
            <consortium name="EnsemblFungi"/>
        </authorList>
    </citation>
    <scope>IDENTIFICATION</scope>
    <source>
        <strain evidence="4">R3-111a-1</strain>
    </source>
</reference>
<feature type="signal peptide" evidence="2">
    <location>
        <begin position="1"/>
        <end position="20"/>
    </location>
</feature>
<dbReference type="HOGENOM" id="CLU_756661_0_0_1"/>
<feature type="compositionally biased region" description="Gly residues" evidence="1">
    <location>
        <begin position="234"/>
        <end position="247"/>
    </location>
</feature>